<dbReference type="InterPro" id="IPR006452">
    <property type="entry name" value="Formate_DH_accessory"/>
</dbReference>
<dbReference type="Gene3D" id="3.90.1670.10">
    <property type="entry name" value="FdhE-like domain"/>
    <property type="match status" value="1"/>
</dbReference>
<evidence type="ECO:0000313" key="3">
    <source>
        <dbReference type="EMBL" id="SNR69741.1"/>
    </source>
</evidence>
<dbReference type="EMBL" id="FZOC01000001">
    <property type="protein sequence ID" value="SNR69741.1"/>
    <property type="molecule type" value="Genomic_DNA"/>
</dbReference>
<organism evidence="3 4">
    <name type="scientific">Humidesulfovibrio mexicanus</name>
    <dbReference type="NCBI Taxonomy" id="147047"/>
    <lineage>
        <taxon>Bacteria</taxon>
        <taxon>Pseudomonadati</taxon>
        <taxon>Thermodesulfobacteriota</taxon>
        <taxon>Desulfovibrionia</taxon>
        <taxon>Desulfovibrionales</taxon>
        <taxon>Desulfovibrionaceae</taxon>
        <taxon>Humidesulfovibrio</taxon>
    </lineage>
</organism>
<dbReference type="Proteomes" id="UP000198324">
    <property type="component" value="Unassembled WGS sequence"/>
</dbReference>
<proteinExistence type="predicted"/>
<dbReference type="InterPro" id="IPR056797">
    <property type="entry name" value="FdhE_central"/>
</dbReference>
<reference evidence="3 4" key="1">
    <citation type="submission" date="2017-06" db="EMBL/GenBank/DDBJ databases">
        <authorList>
            <person name="Kim H.J."/>
            <person name="Triplett B.A."/>
        </authorList>
    </citation>
    <scope>NUCLEOTIDE SEQUENCE [LARGE SCALE GENOMIC DNA]</scope>
    <source>
        <strain evidence="3 4">DSM 13116</strain>
    </source>
</reference>
<dbReference type="CDD" id="cd16341">
    <property type="entry name" value="FdhE"/>
    <property type="match status" value="1"/>
</dbReference>
<dbReference type="PANTHER" id="PTHR37689:SF1">
    <property type="entry name" value="PROTEIN FDHE"/>
    <property type="match status" value="1"/>
</dbReference>
<evidence type="ECO:0000259" key="2">
    <source>
        <dbReference type="Pfam" id="PF24859"/>
    </source>
</evidence>
<dbReference type="AlphaFoldDB" id="A0A238YG74"/>
<dbReference type="InterPro" id="IPR024064">
    <property type="entry name" value="FdhE-like_sf"/>
</dbReference>
<sequence length="291" mass="31158">METIEVTLARELGMNPALEPLAAAFGPLLISRDLRRQAAPGWRGTPPELEPEAFSSGRPLLPEGGFQRPDADLCSALKDLVPLLRASLPGLDRELAALEDAVALGSLTPEVLWAAAFGRDASVAGIAPELLSFVAAETVRPFLERQAEDLAALISGLPWQGNVCPLCGGAPHMSVLRKPEGNEAFITAHGGKRFLRCSCCATEWAHKRVSCPSCGCEEPDELVVLRDPERPFERADCCTRCKGFLLCLDSAELVAVPHPDAAALVMAPLEARAIARKFRPLAGHIWSGLMA</sequence>
<dbReference type="RefSeq" id="WP_089272158.1">
    <property type="nucleotide sequence ID" value="NZ_FZOC01000001.1"/>
</dbReference>
<feature type="region of interest" description="Disordered" evidence="1">
    <location>
        <begin position="39"/>
        <end position="61"/>
    </location>
</feature>
<dbReference type="SUPFAM" id="SSF144020">
    <property type="entry name" value="FdhE-like"/>
    <property type="match status" value="1"/>
</dbReference>
<dbReference type="GO" id="GO:0008199">
    <property type="term" value="F:ferric iron binding"/>
    <property type="evidence" value="ECO:0007669"/>
    <property type="project" value="TreeGrafter"/>
</dbReference>
<dbReference type="PANTHER" id="PTHR37689">
    <property type="entry name" value="PROTEIN FDHE"/>
    <property type="match status" value="1"/>
</dbReference>
<dbReference type="GO" id="GO:0005829">
    <property type="term" value="C:cytosol"/>
    <property type="evidence" value="ECO:0007669"/>
    <property type="project" value="TreeGrafter"/>
</dbReference>
<keyword evidence="4" id="KW-1185">Reference proteome</keyword>
<dbReference type="OrthoDB" id="9811074at2"/>
<dbReference type="GO" id="GO:0051604">
    <property type="term" value="P:protein maturation"/>
    <property type="evidence" value="ECO:0007669"/>
    <property type="project" value="TreeGrafter"/>
</dbReference>
<name>A0A238YG74_9BACT</name>
<evidence type="ECO:0000313" key="4">
    <source>
        <dbReference type="Proteomes" id="UP000198324"/>
    </source>
</evidence>
<evidence type="ECO:0000256" key="1">
    <source>
        <dbReference type="SAM" id="MobiDB-lite"/>
    </source>
</evidence>
<feature type="domain" description="FdhE central" evidence="2">
    <location>
        <begin position="163"/>
        <end position="208"/>
    </location>
</feature>
<gene>
    <name evidence="3" type="ORF">SAMN04488503_0931</name>
</gene>
<protein>
    <submittedName>
        <fullName evidence="3">FdhE protein</fullName>
    </submittedName>
</protein>
<accession>A0A238YG74</accession>
<dbReference type="Pfam" id="PF24859">
    <property type="entry name" value="FdhE_central"/>
    <property type="match status" value="1"/>
</dbReference>